<evidence type="ECO:0000313" key="1">
    <source>
        <dbReference type="EMBL" id="KAI4825226.1"/>
    </source>
</evidence>
<protein>
    <submittedName>
        <fullName evidence="1">Uncharacterized protein</fullName>
    </submittedName>
</protein>
<dbReference type="Proteomes" id="UP001057452">
    <property type="component" value="Chromosome 6"/>
</dbReference>
<comment type="caution">
    <text evidence="1">The sequence shown here is derived from an EMBL/GenBank/DDBJ whole genome shotgun (WGS) entry which is preliminary data.</text>
</comment>
<accession>A0ACB9XDX8</accession>
<reference evidence="1" key="1">
    <citation type="submission" date="2022-05" db="EMBL/GenBank/DDBJ databases">
        <title>Chromosome-level genome of Chaenocephalus aceratus.</title>
        <authorList>
            <person name="Park H."/>
        </authorList>
    </citation>
    <scope>NUCLEOTIDE SEQUENCE</scope>
    <source>
        <strain evidence="1">KU_202001</strain>
    </source>
</reference>
<dbReference type="EMBL" id="CM043790">
    <property type="protein sequence ID" value="KAI4825226.1"/>
    <property type="molecule type" value="Genomic_DNA"/>
</dbReference>
<proteinExistence type="predicted"/>
<feature type="non-terminal residue" evidence="1">
    <location>
        <position position="1"/>
    </location>
</feature>
<feature type="non-terminal residue" evidence="1">
    <location>
        <position position="99"/>
    </location>
</feature>
<evidence type="ECO:0000313" key="2">
    <source>
        <dbReference type="Proteomes" id="UP001057452"/>
    </source>
</evidence>
<gene>
    <name evidence="1" type="ORF">KUCAC02_020913</name>
</gene>
<name>A0ACB9XDX8_CHAAC</name>
<sequence length="99" mass="11061">PFQMCEDRGSPVGPFLPRVRVKHHLCVCLHAFQSHNPRPHRRPAREPPDGFPSWRAQLIVGQVCPCSDSTKSELAPITEYIGLAPLALSESRCPGRHDN</sequence>
<organism evidence="1 2">
    <name type="scientific">Chaenocephalus aceratus</name>
    <name type="common">Blackfin icefish</name>
    <name type="synonym">Chaenichthys aceratus</name>
    <dbReference type="NCBI Taxonomy" id="36190"/>
    <lineage>
        <taxon>Eukaryota</taxon>
        <taxon>Metazoa</taxon>
        <taxon>Chordata</taxon>
        <taxon>Craniata</taxon>
        <taxon>Vertebrata</taxon>
        <taxon>Euteleostomi</taxon>
        <taxon>Actinopterygii</taxon>
        <taxon>Neopterygii</taxon>
        <taxon>Teleostei</taxon>
        <taxon>Neoteleostei</taxon>
        <taxon>Acanthomorphata</taxon>
        <taxon>Eupercaria</taxon>
        <taxon>Perciformes</taxon>
        <taxon>Notothenioidei</taxon>
        <taxon>Channichthyidae</taxon>
        <taxon>Chaenocephalus</taxon>
    </lineage>
</organism>
<keyword evidence="2" id="KW-1185">Reference proteome</keyword>